<dbReference type="EMBL" id="JAJSOF020000037">
    <property type="protein sequence ID" value="KAJ4428077.1"/>
    <property type="molecule type" value="Genomic_DNA"/>
</dbReference>
<organism evidence="2 3">
    <name type="scientific">Periplaneta americana</name>
    <name type="common">American cockroach</name>
    <name type="synonym">Blatta americana</name>
    <dbReference type="NCBI Taxonomy" id="6978"/>
    <lineage>
        <taxon>Eukaryota</taxon>
        <taxon>Metazoa</taxon>
        <taxon>Ecdysozoa</taxon>
        <taxon>Arthropoda</taxon>
        <taxon>Hexapoda</taxon>
        <taxon>Insecta</taxon>
        <taxon>Pterygota</taxon>
        <taxon>Neoptera</taxon>
        <taxon>Polyneoptera</taxon>
        <taxon>Dictyoptera</taxon>
        <taxon>Blattodea</taxon>
        <taxon>Blattoidea</taxon>
        <taxon>Blattidae</taxon>
        <taxon>Blattinae</taxon>
        <taxon>Periplaneta</taxon>
    </lineage>
</organism>
<proteinExistence type="predicted"/>
<evidence type="ECO:0000313" key="2">
    <source>
        <dbReference type="EMBL" id="KAJ4428077.1"/>
    </source>
</evidence>
<dbReference type="PANTHER" id="PTHR47326:SF1">
    <property type="entry name" value="HTH PSQ-TYPE DOMAIN-CONTAINING PROTEIN"/>
    <property type="match status" value="1"/>
</dbReference>
<gene>
    <name evidence="2" type="ORF">ANN_24091</name>
</gene>
<dbReference type="Proteomes" id="UP001148838">
    <property type="component" value="Unassembled WGS sequence"/>
</dbReference>
<accession>A0ABQ8S2G2</accession>
<dbReference type="PANTHER" id="PTHR47326">
    <property type="entry name" value="TRANSPOSABLE ELEMENT TC3 TRANSPOSASE-LIKE PROTEIN"/>
    <property type="match status" value="1"/>
</dbReference>
<protein>
    <submittedName>
        <fullName evidence="2">Uncharacterized protein</fullName>
    </submittedName>
</protein>
<feature type="region of interest" description="Disordered" evidence="1">
    <location>
        <begin position="48"/>
        <end position="69"/>
    </location>
</feature>
<feature type="compositionally biased region" description="Polar residues" evidence="1">
    <location>
        <begin position="56"/>
        <end position="68"/>
    </location>
</feature>
<comment type="caution">
    <text evidence="2">The sequence shown here is derived from an EMBL/GenBank/DDBJ whole genome shotgun (WGS) entry which is preliminary data.</text>
</comment>
<dbReference type="InterPro" id="IPR036397">
    <property type="entry name" value="RNaseH_sf"/>
</dbReference>
<evidence type="ECO:0000313" key="3">
    <source>
        <dbReference type="Proteomes" id="UP001148838"/>
    </source>
</evidence>
<keyword evidence="3" id="KW-1185">Reference proteome</keyword>
<name>A0ABQ8S2G2_PERAM</name>
<evidence type="ECO:0000256" key="1">
    <source>
        <dbReference type="SAM" id="MobiDB-lite"/>
    </source>
</evidence>
<reference evidence="2 3" key="1">
    <citation type="journal article" date="2022" name="Allergy">
        <title>Genome assembly and annotation of Periplaneta americana reveal a comprehensive cockroach allergen profile.</title>
        <authorList>
            <person name="Wang L."/>
            <person name="Xiong Q."/>
            <person name="Saelim N."/>
            <person name="Wang L."/>
            <person name="Nong W."/>
            <person name="Wan A.T."/>
            <person name="Shi M."/>
            <person name="Liu X."/>
            <person name="Cao Q."/>
            <person name="Hui J.H.L."/>
            <person name="Sookrung N."/>
            <person name="Leung T.F."/>
            <person name="Tungtrongchitr A."/>
            <person name="Tsui S.K.W."/>
        </authorList>
    </citation>
    <scope>NUCLEOTIDE SEQUENCE [LARGE SCALE GENOMIC DNA]</scope>
    <source>
        <strain evidence="2">PWHHKU_190912</strain>
    </source>
</reference>
<dbReference type="Gene3D" id="3.30.420.10">
    <property type="entry name" value="Ribonuclease H-like superfamily/Ribonuclease H"/>
    <property type="match status" value="1"/>
</dbReference>
<sequence length="238" mass="27674">MKALGGMEVEPHAFHDLGTRMRWCDRHHALTAFYSRERPGTQFYRRLSEPRGRSKSLATRKNPVTTWDRTPDLPVRSQLLYQLSYPAQRPIENIEILRLRVEEECQQTQQTLEYGKEEDSHDVAVLATTHGECTPMKRRDMGFQHNKLHLRRAVNRQRGPVAWPARSPDLTLLDFFLWGHVKSMVYTTSVDTRENYENTRCLCSTSPEAPHVGVCLRSMLGRYHKCNAVQSGHFERVL</sequence>